<dbReference type="SUPFAM" id="SSF52047">
    <property type="entry name" value="RNI-like"/>
    <property type="match status" value="1"/>
</dbReference>
<dbReference type="SMART" id="SM00368">
    <property type="entry name" value="LRR_RI"/>
    <property type="match status" value="3"/>
</dbReference>
<dbReference type="Pfam" id="PF13516">
    <property type="entry name" value="LRR_6"/>
    <property type="match status" value="3"/>
</dbReference>
<organism evidence="1 2">
    <name type="scientific">Perkinsus chesapeaki</name>
    <name type="common">Clam parasite</name>
    <name type="synonym">Perkinsus andrewsi</name>
    <dbReference type="NCBI Taxonomy" id="330153"/>
    <lineage>
        <taxon>Eukaryota</taxon>
        <taxon>Sar</taxon>
        <taxon>Alveolata</taxon>
        <taxon>Perkinsozoa</taxon>
        <taxon>Perkinsea</taxon>
        <taxon>Perkinsida</taxon>
        <taxon>Perkinsidae</taxon>
        <taxon>Perkinsus</taxon>
    </lineage>
</organism>
<dbReference type="InterPro" id="IPR032675">
    <property type="entry name" value="LRR_dom_sf"/>
</dbReference>
<feature type="non-terminal residue" evidence="1">
    <location>
        <position position="269"/>
    </location>
</feature>
<name>A0A7J6KWV9_PERCH</name>
<proteinExistence type="predicted"/>
<evidence type="ECO:0008006" key="3">
    <source>
        <dbReference type="Google" id="ProtNLM"/>
    </source>
</evidence>
<sequence>IELESVRFRLLCNALTVNSSCRTITLARKNLCDEDGVAFATMLGVNRTLEHVDLEGNGLGLNTARILGEVIADNTSLKYLSLRDNDLTASGRDQSGVAELARGLTKNNSLMVLLLGRNGISSSGGEYLLEYLRSRKTQLHCPPYPVVMDVTENSLSVEQMRAVQRYVDENAAELHSRRVVERRERMKMQGSDDQTRDWLDAVEKERITICGIENRRSERVRGYYEDWKAEVDNRALQDMRIEDELMQEAEERKAASEFVGYRTYQNAFN</sequence>
<evidence type="ECO:0000313" key="1">
    <source>
        <dbReference type="EMBL" id="KAF4651364.1"/>
    </source>
</evidence>
<keyword evidence="2" id="KW-1185">Reference proteome</keyword>
<dbReference type="InterPro" id="IPR052394">
    <property type="entry name" value="LRR-containing"/>
</dbReference>
<gene>
    <name evidence="1" type="ORF">FOL47_000454</name>
</gene>
<dbReference type="Gene3D" id="3.80.10.10">
    <property type="entry name" value="Ribonuclease Inhibitor"/>
    <property type="match status" value="2"/>
</dbReference>
<dbReference type="OrthoDB" id="448484at2759"/>
<evidence type="ECO:0000313" key="2">
    <source>
        <dbReference type="Proteomes" id="UP000591131"/>
    </source>
</evidence>
<dbReference type="Proteomes" id="UP000591131">
    <property type="component" value="Unassembled WGS sequence"/>
</dbReference>
<reference evidence="1 2" key="1">
    <citation type="submission" date="2020-04" db="EMBL/GenBank/DDBJ databases">
        <title>Perkinsus chesapeaki whole genome sequence.</title>
        <authorList>
            <person name="Bogema D.R."/>
        </authorList>
    </citation>
    <scope>NUCLEOTIDE SEQUENCE [LARGE SCALE GENOMIC DNA]</scope>
    <source>
        <strain evidence="1">ATCC PRA-425</strain>
    </source>
</reference>
<protein>
    <recommendedName>
        <fullName evidence="3">T-complex-associated testis-expressed protein 1</fullName>
    </recommendedName>
</protein>
<dbReference type="PANTHER" id="PTHR24114:SF2">
    <property type="entry name" value="F-BOX DOMAIN-CONTAINING PROTEIN-RELATED"/>
    <property type="match status" value="1"/>
</dbReference>
<dbReference type="PANTHER" id="PTHR24114">
    <property type="entry name" value="LEUCINE RICH REPEAT FAMILY PROTEIN"/>
    <property type="match status" value="1"/>
</dbReference>
<comment type="caution">
    <text evidence="1">The sequence shown here is derived from an EMBL/GenBank/DDBJ whole genome shotgun (WGS) entry which is preliminary data.</text>
</comment>
<dbReference type="EMBL" id="JAAPAO010001075">
    <property type="protein sequence ID" value="KAF4651364.1"/>
    <property type="molecule type" value="Genomic_DNA"/>
</dbReference>
<accession>A0A7J6KWV9</accession>
<dbReference type="AlphaFoldDB" id="A0A7J6KWV9"/>
<dbReference type="InterPro" id="IPR001611">
    <property type="entry name" value="Leu-rich_rpt"/>
</dbReference>